<evidence type="ECO:0000256" key="9">
    <source>
        <dbReference type="ARBA" id="ARBA00023015"/>
    </source>
</evidence>
<dbReference type="EnsemblProtists" id="PYU1_T003445">
    <property type="protein sequence ID" value="PYU1_T003445"/>
    <property type="gene ID" value="PYU1_G003435"/>
</dbReference>
<dbReference type="InParanoid" id="K3WEQ4"/>
<dbReference type="InterPro" id="IPR036427">
    <property type="entry name" value="Bromodomain-like_sf"/>
</dbReference>
<dbReference type="VEuPathDB" id="FungiDB:PYU1_G003435"/>
<evidence type="ECO:0000256" key="5">
    <source>
        <dbReference type="ARBA" id="ARBA00022723"/>
    </source>
</evidence>
<evidence type="ECO:0000256" key="10">
    <source>
        <dbReference type="ARBA" id="ARBA00023117"/>
    </source>
</evidence>
<dbReference type="InterPro" id="IPR011011">
    <property type="entry name" value="Znf_FYVE_PHD"/>
</dbReference>
<feature type="compositionally biased region" description="Basic and acidic residues" evidence="15">
    <location>
        <begin position="18"/>
        <end position="31"/>
    </location>
</feature>
<evidence type="ECO:0000256" key="4">
    <source>
        <dbReference type="ARBA" id="ARBA00022679"/>
    </source>
</evidence>
<dbReference type="Pfam" id="PF00439">
    <property type="entry name" value="Bromodomain"/>
    <property type="match status" value="1"/>
</dbReference>
<dbReference type="STRING" id="431595.K3WEQ4"/>
<keyword evidence="7" id="KW-0862">Zinc</keyword>
<evidence type="ECO:0000259" key="16">
    <source>
        <dbReference type="PROSITE" id="PS50014"/>
    </source>
</evidence>
<evidence type="ECO:0000256" key="6">
    <source>
        <dbReference type="ARBA" id="ARBA00022771"/>
    </source>
</evidence>
<dbReference type="GO" id="GO:0004402">
    <property type="term" value="F:histone acetyltransferase activity"/>
    <property type="evidence" value="ECO:0007669"/>
    <property type="project" value="InterPro"/>
</dbReference>
<keyword evidence="8" id="KW-0156">Chromatin regulator</keyword>
<keyword evidence="11" id="KW-0804">Transcription</keyword>
<dbReference type="InterPro" id="IPR031162">
    <property type="entry name" value="CBP_P300_HAT"/>
</dbReference>
<comment type="subcellular location">
    <subcellularLocation>
        <location evidence="2">Nucleus</location>
    </subcellularLocation>
</comment>
<feature type="region of interest" description="Disordered" evidence="15">
    <location>
        <begin position="1"/>
        <end position="75"/>
    </location>
</feature>
<dbReference type="InterPro" id="IPR001965">
    <property type="entry name" value="Znf_PHD"/>
</dbReference>
<evidence type="ECO:0000256" key="1">
    <source>
        <dbReference type="ARBA" id="ARBA00002581"/>
    </source>
</evidence>
<dbReference type="PRINTS" id="PR00503">
    <property type="entry name" value="BROMODOMAIN"/>
</dbReference>
<dbReference type="eggNOG" id="KOG1778">
    <property type="taxonomic scope" value="Eukaryota"/>
</dbReference>
<dbReference type="InterPro" id="IPR019787">
    <property type="entry name" value="Znf_PHD-finger"/>
</dbReference>
<keyword evidence="19" id="KW-1185">Reference proteome</keyword>
<feature type="domain" description="CBP/p300-type HAT" evidence="17">
    <location>
        <begin position="456"/>
        <end position="755"/>
    </location>
</feature>
<dbReference type="GO" id="GO:0045944">
    <property type="term" value="P:positive regulation of transcription by RNA polymerase II"/>
    <property type="evidence" value="ECO:0007669"/>
    <property type="project" value="TreeGrafter"/>
</dbReference>
<evidence type="ECO:0000256" key="14">
    <source>
        <dbReference type="PROSITE-ProRule" id="PRU00035"/>
    </source>
</evidence>
<evidence type="ECO:0000256" key="2">
    <source>
        <dbReference type="ARBA" id="ARBA00004123"/>
    </source>
</evidence>
<dbReference type="Gene3D" id="1.20.920.10">
    <property type="entry name" value="Bromodomain-like"/>
    <property type="match status" value="1"/>
</dbReference>
<dbReference type="EMBL" id="GL376603">
    <property type="status" value="NOT_ANNOTATED_CDS"/>
    <property type="molecule type" value="Genomic_DNA"/>
</dbReference>
<sequence>MNAEGSMVSAIASTTARQRRDAAVEEERMKGQDTPSDATKKRTLTAHFDEPCEKKLRREEEEDDGQSVKRTTTDAAAASIPVQPKVLSPLDIASLEQIRQHVRDVRREVFLRPLIAIITRLMFHKYNHGLFNVRVDPVAWNIPQYFEVVKHPMDLALVKNKCLNLEYASADECADDIRLVFTNACLFNPPGHVVHEAAKMLLKEFESEYTRFQTKAQALAKKREEHSCPSCLANVCGICNEKCINFEPPFVMCSGPCQQRIKRHSLYYKTPDGFHHWCGKCYTSLPKLVTLKSTTPMNDATSAQNQDKQIAKNFLVKAKFLDELTEPWVQCDHCNGWVHQICALFNASEDSDDAEEVPYTCPLCRINELTRAEQDWDIEMSPSETSVDEFPLNTYKHKFEFMGSHSPVLKRKPAAKEFTRALGFDSVVEEKVFDYLGDDEVDECENLRSIEKIEGFVRSEQLQSCALSRFMQTWVRQHLVALGEHEAAQSIAIKVASSIKSSCQVSQVIREQFQSGNQSYPESIDFTSKAIFVFQKINGIEVCIFSMYVQEYDENSNLAANRNRTYIAYIDSLVYMRPRHIRTSLFHETLISYLAFCKGRGFHYAHIWACPTTRGGDFIYWCHPSFQKNPSKDRLLQWYLKMAEVGKEANVVFACQDLYTCEFENLEARLEEQLPPYFDGDYWAAEAERLAACPPKRGKLSREAYELNLKGEKFRKRVVESVKASRESLFVISLQPKCSACKSLIVNSTFWKQEG</sequence>
<dbReference type="SMART" id="SM00249">
    <property type="entry name" value="PHD"/>
    <property type="match status" value="1"/>
</dbReference>
<evidence type="ECO:0000256" key="12">
    <source>
        <dbReference type="ARBA" id="ARBA00023242"/>
    </source>
</evidence>
<evidence type="ECO:0000256" key="15">
    <source>
        <dbReference type="SAM" id="MobiDB-lite"/>
    </source>
</evidence>
<keyword evidence="9" id="KW-0805">Transcription regulation</keyword>
<dbReference type="SMART" id="SM01250">
    <property type="entry name" value="KAT11"/>
    <property type="match status" value="1"/>
</dbReference>
<dbReference type="InterPro" id="IPR013178">
    <property type="entry name" value="Histone_AcTrfase_Rtt109/CBP"/>
</dbReference>
<keyword evidence="5" id="KW-0479">Metal-binding</keyword>
<evidence type="ECO:0000256" key="11">
    <source>
        <dbReference type="ARBA" id="ARBA00023163"/>
    </source>
</evidence>
<evidence type="ECO:0000259" key="17">
    <source>
        <dbReference type="PROSITE" id="PS51727"/>
    </source>
</evidence>
<keyword evidence="4" id="KW-0808">Transferase</keyword>
<dbReference type="Proteomes" id="UP000019132">
    <property type="component" value="Unassembled WGS sequence"/>
</dbReference>
<comment type="catalytic activity">
    <reaction evidence="13">
        <text>L-lysyl-[protein] + acetyl-CoA = N(6)-acetyl-L-lysyl-[protein] + CoA + H(+)</text>
        <dbReference type="Rhea" id="RHEA:45948"/>
        <dbReference type="Rhea" id="RHEA-COMP:9752"/>
        <dbReference type="Rhea" id="RHEA-COMP:10731"/>
        <dbReference type="ChEBI" id="CHEBI:15378"/>
        <dbReference type="ChEBI" id="CHEBI:29969"/>
        <dbReference type="ChEBI" id="CHEBI:57287"/>
        <dbReference type="ChEBI" id="CHEBI:57288"/>
        <dbReference type="ChEBI" id="CHEBI:61930"/>
        <dbReference type="EC" id="2.3.1.48"/>
    </reaction>
</comment>
<evidence type="ECO:0000256" key="3">
    <source>
        <dbReference type="ARBA" id="ARBA00013184"/>
    </source>
</evidence>
<dbReference type="GO" id="GO:0031490">
    <property type="term" value="F:chromatin DNA binding"/>
    <property type="evidence" value="ECO:0007669"/>
    <property type="project" value="TreeGrafter"/>
</dbReference>
<keyword evidence="12" id="KW-0539">Nucleus</keyword>
<dbReference type="GO" id="GO:0005634">
    <property type="term" value="C:nucleus"/>
    <property type="evidence" value="ECO:0007669"/>
    <property type="project" value="UniProtKB-SubCell"/>
</dbReference>
<evidence type="ECO:0000313" key="19">
    <source>
        <dbReference type="Proteomes" id="UP000019132"/>
    </source>
</evidence>
<feature type="compositionally biased region" description="Basic and acidic residues" evidence="15">
    <location>
        <begin position="47"/>
        <end position="59"/>
    </location>
</feature>
<dbReference type="Gene3D" id="3.30.40.10">
    <property type="entry name" value="Zinc/RING finger domain, C3HC4 (zinc finger)"/>
    <property type="match status" value="1"/>
</dbReference>
<dbReference type="InterPro" id="IPR013083">
    <property type="entry name" value="Znf_RING/FYVE/PHD"/>
</dbReference>
<dbReference type="PANTHER" id="PTHR13808:SF1">
    <property type="entry name" value="HISTONE ACETYLTRANSFERASE"/>
    <property type="match status" value="1"/>
</dbReference>
<dbReference type="HOGENOM" id="CLU_017645_0_0_1"/>
<keyword evidence="6" id="KW-0863">Zinc-finger</keyword>
<dbReference type="PROSITE" id="PS50014">
    <property type="entry name" value="BROMODOMAIN_2"/>
    <property type="match status" value="1"/>
</dbReference>
<dbReference type="EC" id="2.3.1.48" evidence="3"/>
<protein>
    <recommendedName>
        <fullName evidence="3">histone acetyltransferase</fullName>
        <ecNumber evidence="3">2.3.1.48</ecNumber>
    </recommendedName>
</protein>
<dbReference type="GO" id="GO:0005667">
    <property type="term" value="C:transcription regulator complex"/>
    <property type="evidence" value="ECO:0007669"/>
    <property type="project" value="TreeGrafter"/>
</dbReference>
<feature type="domain" description="Bromo" evidence="16">
    <location>
        <begin position="131"/>
        <end position="195"/>
    </location>
</feature>
<dbReference type="SUPFAM" id="SSF47370">
    <property type="entry name" value="Bromodomain"/>
    <property type="match status" value="1"/>
</dbReference>
<evidence type="ECO:0000313" key="18">
    <source>
        <dbReference type="EnsemblProtists" id="PYU1_T003445"/>
    </source>
</evidence>
<dbReference type="AlphaFoldDB" id="K3WEQ4"/>
<comment type="function">
    <text evidence="1">Acetyltransferase enzyme. Acetylates histones, giving a specific tag for transcriptional activation.</text>
</comment>
<reference evidence="19" key="2">
    <citation type="submission" date="2010-04" db="EMBL/GenBank/DDBJ databases">
        <authorList>
            <person name="Buell R."/>
            <person name="Hamilton J."/>
            <person name="Hostetler J."/>
        </authorList>
    </citation>
    <scope>NUCLEOTIDE SEQUENCE [LARGE SCALE GENOMIC DNA]</scope>
    <source>
        <strain evidence="19">DAOM:BR144</strain>
    </source>
</reference>
<reference evidence="19" key="1">
    <citation type="journal article" date="2010" name="Genome Biol.">
        <title>Genome sequence of the necrotrophic plant pathogen Pythium ultimum reveals original pathogenicity mechanisms and effector repertoire.</title>
        <authorList>
            <person name="Levesque C.A."/>
            <person name="Brouwer H."/>
            <person name="Cano L."/>
            <person name="Hamilton J.P."/>
            <person name="Holt C."/>
            <person name="Huitema E."/>
            <person name="Raffaele S."/>
            <person name="Robideau G.P."/>
            <person name="Thines M."/>
            <person name="Win J."/>
            <person name="Zerillo M.M."/>
            <person name="Beakes G.W."/>
            <person name="Boore J.L."/>
            <person name="Busam D."/>
            <person name="Dumas B."/>
            <person name="Ferriera S."/>
            <person name="Fuerstenberg S.I."/>
            <person name="Gachon C.M."/>
            <person name="Gaulin E."/>
            <person name="Govers F."/>
            <person name="Grenville-Briggs L."/>
            <person name="Horner N."/>
            <person name="Hostetler J."/>
            <person name="Jiang R.H."/>
            <person name="Johnson J."/>
            <person name="Krajaejun T."/>
            <person name="Lin H."/>
            <person name="Meijer H.J."/>
            <person name="Moore B."/>
            <person name="Morris P."/>
            <person name="Phuntmart V."/>
            <person name="Puiu D."/>
            <person name="Shetty J."/>
            <person name="Stajich J.E."/>
            <person name="Tripathy S."/>
            <person name="Wawra S."/>
            <person name="van West P."/>
            <person name="Whitty B.R."/>
            <person name="Coutinho P.M."/>
            <person name="Henrissat B."/>
            <person name="Martin F."/>
            <person name="Thomas P.D."/>
            <person name="Tyler B.M."/>
            <person name="De Vries R.P."/>
            <person name="Kamoun S."/>
            <person name="Yandell M."/>
            <person name="Tisserat N."/>
            <person name="Buell C.R."/>
        </authorList>
    </citation>
    <scope>NUCLEOTIDE SEQUENCE</scope>
    <source>
        <strain evidence="19">DAOM:BR144</strain>
    </source>
</reference>
<organism evidence="18 19">
    <name type="scientific">Globisporangium ultimum (strain ATCC 200006 / CBS 805.95 / DAOM BR144)</name>
    <name type="common">Pythium ultimum</name>
    <dbReference type="NCBI Taxonomy" id="431595"/>
    <lineage>
        <taxon>Eukaryota</taxon>
        <taxon>Sar</taxon>
        <taxon>Stramenopiles</taxon>
        <taxon>Oomycota</taxon>
        <taxon>Peronosporomycetes</taxon>
        <taxon>Pythiales</taxon>
        <taxon>Pythiaceae</taxon>
        <taxon>Globisporangium</taxon>
    </lineage>
</organism>
<reference evidence="18" key="3">
    <citation type="submission" date="2015-02" db="UniProtKB">
        <authorList>
            <consortium name="EnsemblProtists"/>
        </authorList>
    </citation>
    <scope>IDENTIFICATION</scope>
    <source>
        <strain evidence="18">DAOM BR144</strain>
    </source>
</reference>
<dbReference type="Pfam" id="PF08214">
    <property type="entry name" value="HAT_KAT11"/>
    <property type="match status" value="1"/>
</dbReference>
<proteinExistence type="predicted"/>
<accession>K3WEQ4</accession>
<dbReference type="PANTHER" id="PTHR13808">
    <property type="entry name" value="CBP/P300-RELATED"/>
    <property type="match status" value="1"/>
</dbReference>
<dbReference type="OMA" id="NGWVHQI"/>
<dbReference type="SUPFAM" id="SSF57903">
    <property type="entry name" value="FYVE/PHD zinc finger"/>
    <property type="match status" value="1"/>
</dbReference>
<dbReference type="SMART" id="SM00297">
    <property type="entry name" value="BROMO"/>
    <property type="match status" value="1"/>
</dbReference>
<dbReference type="Pfam" id="PF00628">
    <property type="entry name" value="PHD"/>
    <property type="match status" value="1"/>
</dbReference>
<evidence type="ECO:0000256" key="13">
    <source>
        <dbReference type="ARBA" id="ARBA00048017"/>
    </source>
</evidence>
<dbReference type="GO" id="GO:0000123">
    <property type="term" value="C:histone acetyltransferase complex"/>
    <property type="evidence" value="ECO:0007669"/>
    <property type="project" value="TreeGrafter"/>
</dbReference>
<evidence type="ECO:0000256" key="8">
    <source>
        <dbReference type="ARBA" id="ARBA00022853"/>
    </source>
</evidence>
<evidence type="ECO:0000256" key="7">
    <source>
        <dbReference type="ARBA" id="ARBA00022833"/>
    </source>
</evidence>
<name>K3WEQ4_GLOUD</name>
<dbReference type="eggNOG" id="KOG1474">
    <property type="taxonomic scope" value="Eukaryota"/>
</dbReference>
<dbReference type="PROSITE" id="PS51727">
    <property type="entry name" value="CBP_P300_HAT"/>
    <property type="match status" value="1"/>
</dbReference>
<dbReference type="GO" id="GO:0008270">
    <property type="term" value="F:zinc ion binding"/>
    <property type="evidence" value="ECO:0007669"/>
    <property type="project" value="UniProtKB-KW"/>
</dbReference>
<dbReference type="InterPro" id="IPR001487">
    <property type="entry name" value="Bromodomain"/>
</dbReference>
<dbReference type="GO" id="GO:0003713">
    <property type="term" value="F:transcription coactivator activity"/>
    <property type="evidence" value="ECO:0007669"/>
    <property type="project" value="TreeGrafter"/>
</dbReference>
<keyword evidence="10 14" id="KW-0103">Bromodomain</keyword>